<protein>
    <submittedName>
        <fullName evidence="2">Uncharacterized protein</fullName>
    </submittedName>
</protein>
<dbReference type="Proteomes" id="UP000534294">
    <property type="component" value="Unassembled WGS sequence"/>
</dbReference>
<evidence type="ECO:0000256" key="1">
    <source>
        <dbReference type="SAM" id="Phobius"/>
    </source>
</evidence>
<evidence type="ECO:0000313" key="3">
    <source>
        <dbReference type="Proteomes" id="UP000534294"/>
    </source>
</evidence>
<dbReference type="EMBL" id="JACHIF010000013">
    <property type="protein sequence ID" value="MBB5040376.1"/>
    <property type="molecule type" value="Genomic_DNA"/>
</dbReference>
<feature type="transmembrane region" description="Helical" evidence="1">
    <location>
        <begin position="39"/>
        <end position="63"/>
    </location>
</feature>
<keyword evidence="3" id="KW-1185">Reference proteome</keyword>
<gene>
    <name evidence="2" type="ORF">HNQ64_004660</name>
</gene>
<reference evidence="2 3" key="1">
    <citation type="submission" date="2020-08" db="EMBL/GenBank/DDBJ databases">
        <title>Genomic Encyclopedia of Type Strains, Phase IV (KMG-IV): sequencing the most valuable type-strain genomes for metagenomic binning, comparative biology and taxonomic classification.</title>
        <authorList>
            <person name="Goeker M."/>
        </authorList>
    </citation>
    <scope>NUCLEOTIDE SEQUENCE [LARGE SCALE GENOMIC DNA]</scope>
    <source>
        <strain evidence="2 3">DSM 12251</strain>
    </source>
</reference>
<evidence type="ECO:0000313" key="2">
    <source>
        <dbReference type="EMBL" id="MBB5040376.1"/>
    </source>
</evidence>
<comment type="caution">
    <text evidence="2">The sequence shown here is derived from an EMBL/GenBank/DDBJ whole genome shotgun (WGS) entry which is preliminary data.</text>
</comment>
<dbReference type="RefSeq" id="WP_184212916.1">
    <property type="nucleotide sequence ID" value="NZ_JACHIF010000013.1"/>
</dbReference>
<dbReference type="AlphaFoldDB" id="A0A7W7YQB4"/>
<organism evidence="2 3">
    <name type="scientific">Prosthecobacter dejongeii</name>
    <dbReference type="NCBI Taxonomy" id="48465"/>
    <lineage>
        <taxon>Bacteria</taxon>
        <taxon>Pseudomonadati</taxon>
        <taxon>Verrucomicrobiota</taxon>
        <taxon>Verrucomicrobiia</taxon>
        <taxon>Verrucomicrobiales</taxon>
        <taxon>Verrucomicrobiaceae</taxon>
        <taxon>Prosthecobacter</taxon>
    </lineage>
</organism>
<sequence>MNNPYESPSTDVSTTTRTTLTDIDIPFGRLIMIMLKTMLASIPAVIVMYIIMFAIFLVIALLFGGVGALMGGFNPGALGK</sequence>
<keyword evidence="1" id="KW-0472">Membrane</keyword>
<proteinExistence type="predicted"/>
<accession>A0A7W7YQB4</accession>
<keyword evidence="1" id="KW-1133">Transmembrane helix</keyword>
<keyword evidence="1" id="KW-0812">Transmembrane</keyword>
<name>A0A7W7YQB4_9BACT</name>